<keyword evidence="3" id="KW-0804">Transcription</keyword>
<name>A0A516KJD8_9BACI</name>
<reference evidence="6 7" key="1">
    <citation type="submission" date="2019-07" db="EMBL/GenBank/DDBJ databases">
        <authorList>
            <person name="Li J."/>
        </authorList>
    </citation>
    <scope>NUCLEOTIDE SEQUENCE [LARGE SCALE GENOMIC DNA]</scope>
    <source>
        <strain evidence="6 7">TKL69</strain>
    </source>
</reference>
<evidence type="ECO:0000313" key="7">
    <source>
        <dbReference type="Proteomes" id="UP000315215"/>
    </source>
</evidence>
<dbReference type="InterPro" id="IPR023772">
    <property type="entry name" value="DNA-bd_HTH_TetR-type_CS"/>
</dbReference>
<dbReference type="AlphaFoldDB" id="A0A516KJD8"/>
<dbReference type="RefSeq" id="WP_143896089.1">
    <property type="nucleotide sequence ID" value="NZ_CP041666.1"/>
</dbReference>
<keyword evidence="2 4" id="KW-0238">DNA-binding</keyword>
<dbReference type="GO" id="GO:0003677">
    <property type="term" value="F:DNA binding"/>
    <property type="evidence" value="ECO:0007669"/>
    <property type="project" value="UniProtKB-UniRule"/>
</dbReference>
<dbReference type="EMBL" id="CP041666">
    <property type="protein sequence ID" value="QDP41491.1"/>
    <property type="molecule type" value="Genomic_DNA"/>
</dbReference>
<dbReference type="InterPro" id="IPR001647">
    <property type="entry name" value="HTH_TetR"/>
</dbReference>
<dbReference type="KEGG" id="aqt:FN924_15700"/>
<keyword evidence="7" id="KW-1185">Reference proteome</keyword>
<organism evidence="6 7">
    <name type="scientific">Radiobacillus deserti</name>
    <dbReference type="NCBI Taxonomy" id="2594883"/>
    <lineage>
        <taxon>Bacteria</taxon>
        <taxon>Bacillati</taxon>
        <taxon>Bacillota</taxon>
        <taxon>Bacilli</taxon>
        <taxon>Bacillales</taxon>
        <taxon>Bacillaceae</taxon>
        <taxon>Radiobacillus</taxon>
    </lineage>
</organism>
<dbReference type="PROSITE" id="PS50977">
    <property type="entry name" value="HTH_TETR_2"/>
    <property type="match status" value="2"/>
</dbReference>
<dbReference type="PANTHER" id="PTHR47506:SF1">
    <property type="entry name" value="HTH-TYPE TRANSCRIPTIONAL REGULATOR YJDC"/>
    <property type="match status" value="1"/>
</dbReference>
<keyword evidence="1" id="KW-0805">Transcription regulation</keyword>
<feature type="DNA-binding region" description="H-T-H motif" evidence="4">
    <location>
        <begin position="88"/>
        <end position="107"/>
    </location>
</feature>
<protein>
    <submittedName>
        <fullName evidence="6">TetR family transcriptional regulator</fullName>
    </submittedName>
</protein>
<evidence type="ECO:0000256" key="4">
    <source>
        <dbReference type="PROSITE-ProRule" id="PRU00335"/>
    </source>
</evidence>
<accession>A0A516KJD8</accession>
<feature type="domain" description="HTH tetR-type" evidence="5">
    <location>
        <begin position="65"/>
        <end position="125"/>
    </location>
</feature>
<dbReference type="PROSITE" id="PS01081">
    <property type="entry name" value="HTH_TETR_1"/>
    <property type="match status" value="1"/>
</dbReference>
<dbReference type="PRINTS" id="PR00455">
    <property type="entry name" value="HTHTETR"/>
</dbReference>
<gene>
    <name evidence="6" type="ORF">FN924_15700</name>
</gene>
<dbReference type="InterPro" id="IPR036271">
    <property type="entry name" value="Tet_transcr_reg_TetR-rel_C_sf"/>
</dbReference>
<evidence type="ECO:0000313" key="6">
    <source>
        <dbReference type="EMBL" id="QDP41491.1"/>
    </source>
</evidence>
<proteinExistence type="predicted"/>
<dbReference type="Proteomes" id="UP000315215">
    <property type="component" value="Chromosome"/>
</dbReference>
<dbReference type="Gene3D" id="1.10.357.10">
    <property type="entry name" value="Tetracycline Repressor, domain 2"/>
    <property type="match status" value="2"/>
</dbReference>
<evidence type="ECO:0000256" key="1">
    <source>
        <dbReference type="ARBA" id="ARBA00023015"/>
    </source>
</evidence>
<evidence type="ECO:0000256" key="3">
    <source>
        <dbReference type="ARBA" id="ARBA00023163"/>
    </source>
</evidence>
<dbReference type="PANTHER" id="PTHR47506">
    <property type="entry name" value="TRANSCRIPTIONAL REGULATORY PROTEIN"/>
    <property type="match status" value="1"/>
</dbReference>
<dbReference type="Pfam" id="PF00440">
    <property type="entry name" value="TetR_N"/>
    <property type="match status" value="2"/>
</dbReference>
<dbReference type="SUPFAM" id="SSF48498">
    <property type="entry name" value="Tetracyclin repressor-like, C-terminal domain"/>
    <property type="match status" value="1"/>
</dbReference>
<dbReference type="SUPFAM" id="SSF46689">
    <property type="entry name" value="Homeodomain-like"/>
    <property type="match status" value="2"/>
</dbReference>
<sequence length="260" mass="29618">MRPIDRIMDALKKLSLDQPYDKITYADVAKEAGVHWTTVRRHFGSKEHMKKILLDNQGAKNLSYTDTRTKILESAERTFAMYGYEGTSLDKVAENAGLTKGAVYWHFSSKSDLFLTLTERSLKELIKELPHQSKEVFDSVSPVEALKVLFENEFRACAEDKNEKTLLFFEFISKRRDKEIKDKLNASFSQLFLESSEILKELQQQNRVTSNIDPNALSVVLHALMNGIILMYLVSPDSVPLNTIANDVSKVVWKGIAPKN</sequence>
<feature type="DNA-binding region" description="H-T-H motif" evidence="4">
    <location>
        <begin position="24"/>
        <end position="43"/>
    </location>
</feature>
<dbReference type="Gene3D" id="1.10.10.60">
    <property type="entry name" value="Homeodomain-like"/>
    <property type="match status" value="1"/>
</dbReference>
<evidence type="ECO:0000256" key="2">
    <source>
        <dbReference type="ARBA" id="ARBA00023125"/>
    </source>
</evidence>
<evidence type="ECO:0000259" key="5">
    <source>
        <dbReference type="PROSITE" id="PS50977"/>
    </source>
</evidence>
<feature type="domain" description="HTH tetR-type" evidence="5">
    <location>
        <begin position="1"/>
        <end position="61"/>
    </location>
</feature>
<dbReference type="InterPro" id="IPR009057">
    <property type="entry name" value="Homeodomain-like_sf"/>
</dbReference>
<dbReference type="OrthoDB" id="9785164at2"/>